<dbReference type="PATRIC" id="fig|1229205.11.peg.6693"/>
<reference evidence="1 2" key="1">
    <citation type="journal article" date="2012" name="J. Bacteriol.">
        <title>Complete Genome Sequence of Burkholderia phenoliruptrix BR3459a (CLA1), a Heat-Tolerant, Nitrogen-Fixing Symbiont of Mimosa flocculosa.</title>
        <authorList>
            <person name="de Oliveira Cunha C."/>
            <person name="Goda Zuleta L.F."/>
            <person name="Paula de Almeida L.G."/>
            <person name="Prioli Ciapina L."/>
            <person name="Lustrino Borges W."/>
            <person name="Pitard R.M."/>
            <person name="Baldani J.I."/>
            <person name="Straliotto R."/>
            <person name="de Faria S.M."/>
            <person name="Hungria M."/>
            <person name="Sousa Cavada B."/>
            <person name="Mercante F.M."/>
            <person name="Ribeiro de Vasconcelos A.T."/>
        </authorList>
    </citation>
    <scope>NUCLEOTIDE SEQUENCE [LARGE SCALE GENOMIC DNA]</scope>
    <source>
        <strain evidence="1 2">BR3459a</strain>
        <plasmid evidence="1 2">pSYMBR3459</plasmid>
    </source>
</reference>
<dbReference type="EMBL" id="CP003865">
    <property type="protein sequence ID" value="AFT90016.1"/>
    <property type="molecule type" value="Genomic_DNA"/>
</dbReference>
<geneLocation type="plasmid" evidence="1 2">
    <name>pSYMBR3459</name>
</geneLocation>
<keyword evidence="1" id="KW-0614">Plasmid</keyword>
<evidence type="ECO:0000313" key="1">
    <source>
        <dbReference type="EMBL" id="AFT90016.1"/>
    </source>
</evidence>
<sequence length="80" mass="9289">MMHNSSMAAEADAFFTDMHAIQRRQHRFLAGRNHAKMSGLGFHSGSRPSVWQRCSYVWPSMESENVTRLVHDWFAVHLSR</sequence>
<dbReference type="AlphaFoldDB" id="K0DUU9"/>
<gene>
    <name evidence="1" type="ORF">BUPH_08230</name>
</gene>
<protein>
    <submittedName>
        <fullName evidence="1">Uncharacterized protein</fullName>
    </submittedName>
</protein>
<dbReference type="KEGG" id="bpx:BUPH_08230"/>
<evidence type="ECO:0000313" key="2">
    <source>
        <dbReference type="Proteomes" id="UP000010105"/>
    </source>
</evidence>
<proteinExistence type="predicted"/>
<dbReference type="Proteomes" id="UP000010105">
    <property type="component" value="Plasmid pSYMBR3459"/>
</dbReference>
<organism evidence="1 2">
    <name type="scientific">Paraburkholderia phenoliruptrix BR3459a</name>
    <dbReference type="NCBI Taxonomy" id="1229205"/>
    <lineage>
        <taxon>Bacteria</taxon>
        <taxon>Pseudomonadati</taxon>
        <taxon>Pseudomonadota</taxon>
        <taxon>Betaproteobacteria</taxon>
        <taxon>Burkholderiales</taxon>
        <taxon>Burkholderiaceae</taxon>
        <taxon>Paraburkholderia</taxon>
    </lineage>
</organism>
<dbReference type="HOGENOM" id="CLU_2582976_0_0_4"/>
<accession>K0DUU9</accession>
<name>K0DUU9_9BURK</name>